<name>A0A1I8ERJ7_WUCBA</name>
<evidence type="ECO:0000256" key="3">
    <source>
        <dbReference type="ARBA" id="ARBA00022737"/>
    </source>
</evidence>
<keyword evidence="7" id="KW-0539">Nucleus</keyword>
<keyword evidence="4 8" id="KW-0863">Zinc-finger</keyword>
<dbReference type="InterPro" id="IPR036236">
    <property type="entry name" value="Znf_C2H2_sf"/>
</dbReference>
<accession>A0A1I8ERJ7</accession>
<keyword evidence="6" id="KW-0238">DNA-binding</keyword>
<feature type="domain" description="C2H2-type" evidence="9">
    <location>
        <begin position="395"/>
        <end position="424"/>
    </location>
</feature>
<organism evidence="10">
    <name type="scientific">Wuchereria bancrofti</name>
    <dbReference type="NCBI Taxonomy" id="6293"/>
    <lineage>
        <taxon>Eukaryota</taxon>
        <taxon>Metazoa</taxon>
        <taxon>Ecdysozoa</taxon>
        <taxon>Nematoda</taxon>
        <taxon>Chromadorea</taxon>
        <taxon>Rhabditida</taxon>
        <taxon>Spirurina</taxon>
        <taxon>Spiruromorpha</taxon>
        <taxon>Filarioidea</taxon>
        <taxon>Onchocercidae</taxon>
        <taxon>Wuchereria</taxon>
    </lineage>
</organism>
<dbReference type="GO" id="GO:0008270">
    <property type="term" value="F:zinc ion binding"/>
    <property type="evidence" value="ECO:0007669"/>
    <property type="project" value="UniProtKB-KW"/>
</dbReference>
<dbReference type="Pfam" id="PF00096">
    <property type="entry name" value="zf-C2H2"/>
    <property type="match status" value="2"/>
</dbReference>
<dbReference type="GO" id="GO:0000978">
    <property type="term" value="F:RNA polymerase II cis-regulatory region sequence-specific DNA binding"/>
    <property type="evidence" value="ECO:0007669"/>
    <property type="project" value="TreeGrafter"/>
</dbReference>
<protein>
    <submittedName>
        <fullName evidence="10">Zinc finger protein</fullName>
    </submittedName>
</protein>
<dbReference type="GO" id="GO:0000122">
    <property type="term" value="P:negative regulation of transcription by RNA polymerase II"/>
    <property type="evidence" value="ECO:0007669"/>
    <property type="project" value="UniProtKB-ARBA"/>
</dbReference>
<evidence type="ECO:0000259" key="9">
    <source>
        <dbReference type="PROSITE" id="PS50157"/>
    </source>
</evidence>
<reference evidence="10" key="1">
    <citation type="submission" date="2016-11" db="UniProtKB">
        <authorList>
            <consortium name="WormBaseParasite"/>
        </authorList>
    </citation>
    <scope>IDENTIFICATION</scope>
    <source>
        <strain evidence="10">pt0022</strain>
    </source>
</reference>
<feature type="domain" description="C2H2-type" evidence="9">
    <location>
        <begin position="202"/>
        <end position="229"/>
    </location>
</feature>
<evidence type="ECO:0000256" key="4">
    <source>
        <dbReference type="ARBA" id="ARBA00022771"/>
    </source>
</evidence>
<dbReference type="PROSITE" id="PS00028">
    <property type="entry name" value="ZINC_FINGER_C2H2_1"/>
    <property type="match status" value="6"/>
</dbReference>
<dbReference type="SUPFAM" id="SSF57667">
    <property type="entry name" value="beta-beta-alpha zinc fingers"/>
    <property type="match status" value="3"/>
</dbReference>
<dbReference type="WBParaSite" id="maker-PairedContig_4301-snap-gene-1.28-mRNA-1">
    <property type="protein sequence ID" value="maker-PairedContig_4301-snap-gene-1.28-mRNA-1"/>
    <property type="gene ID" value="maker-PairedContig_4301-snap-gene-1.28"/>
</dbReference>
<comment type="subcellular location">
    <subcellularLocation>
        <location evidence="1">Nucleus</location>
    </subcellularLocation>
</comment>
<dbReference type="FunFam" id="3.30.160.60:FF:002343">
    <property type="entry name" value="Zinc finger protein 33A"/>
    <property type="match status" value="1"/>
</dbReference>
<dbReference type="FunFam" id="3.30.160.60:FF:000446">
    <property type="entry name" value="Zinc finger protein"/>
    <property type="match status" value="1"/>
</dbReference>
<keyword evidence="5" id="KW-0862">Zinc</keyword>
<evidence type="ECO:0000256" key="6">
    <source>
        <dbReference type="ARBA" id="ARBA00023125"/>
    </source>
</evidence>
<feature type="domain" description="C2H2-type" evidence="9">
    <location>
        <begin position="370"/>
        <end position="390"/>
    </location>
</feature>
<evidence type="ECO:0000256" key="2">
    <source>
        <dbReference type="ARBA" id="ARBA00022723"/>
    </source>
</evidence>
<feature type="domain" description="C2H2-type" evidence="9">
    <location>
        <begin position="174"/>
        <end position="201"/>
    </location>
</feature>
<dbReference type="AlphaFoldDB" id="A0A1I8ERJ7"/>
<feature type="domain" description="C2H2-type" evidence="9">
    <location>
        <begin position="342"/>
        <end position="369"/>
    </location>
</feature>
<dbReference type="PANTHER" id="PTHR24390">
    <property type="entry name" value="ZINC FINGER PROTEIN"/>
    <property type="match status" value="1"/>
</dbReference>
<dbReference type="STRING" id="6293.A0A1I8ERJ7"/>
<dbReference type="SMART" id="SM00355">
    <property type="entry name" value="ZnF_C2H2"/>
    <property type="match status" value="7"/>
</dbReference>
<evidence type="ECO:0000256" key="7">
    <source>
        <dbReference type="ARBA" id="ARBA00023242"/>
    </source>
</evidence>
<dbReference type="GO" id="GO:0003700">
    <property type="term" value="F:DNA-binding transcription factor activity"/>
    <property type="evidence" value="ECO:0007669"/>
    <property type="project" value="TreeGrafter"/>
</dbReference>
<dbReference type="InterPro" id="IPR013087">
    <property type="entry name" value="Znf_C2H2_type"/>
</dbReference>
<dbReference type="Gene3D" id="3.30.160.60">
    <property type="entry name" value="Classic Zinc Finger"/>
    <property type="match status" value="5"/>
</dbReference>
<keyword evidence="2" id="KW-0479">Metal-binding</keyword>
<evidence type="ECO:0000256" key="5">
    <source>
        <dbReference type="ARBA" id="ARBA00022833"/>
    </source>
</evidence>
<feature type="domain" description="C2H2-type" evidence="9">
    <location>
        <begin position="425"/>
        <end position="455"/>
    </location>
</feature>
<keyword evidence="3" id="KW-0677">Repeat</keyword>
<evidence type="ECO:0000256" key="1">
    <source>
        <dbReference type="ARBA" id="ARBA00004123"/>
    </source>
</evidence>
<proteinExistence type="predicted"/>
<feature type="domain" description="C2H2-type" evidence="9">
    <location>
        <begin position="230"/>
        <end position="259"/>
    </location>
</feature>
<dbReference type="PANTHER" id="PTHR24390:SF159">
    <property type="entry name" value="GROWTH FACTOR INDEPENDENT 1 TRANSCRIPTIONAL REPRESSOR"/>
    <property type="match status" value="1"/>
</dbReference>
<sequence>MLHNYDSSTIPNYYTNQQTATYWPYFESNIPDPGSGYRAVRHNAARAEYFAALYRPDLIEIFKKAMLEDANEPCEMTHSHVEDDVCFDLILGRPSLEHDYLSTNDPMLTSSLAKAFDADARLTAIIDDVATADLSQFGVGPNDGSPSLAPLNSSIIQQKWLSMTPSCRKKATIVTCEYCGIVLKHPSKIEAHRRTHTGEKPFQCQICGSRFTQRTPMRMHVRRHMGLMPYVCSWGCGKRFVSNALKNAHELKSHMGAKRRGPPRPHLKPPRCSMPMNVIEKTDNNEGVANVSGCHALSNEQISLNPDIENRQLNEIVDKVVISNSFPAEQKIKTHRKRALIARCQECGLLLKHPSKIQAHMRTHTGERPFECALCGMRFATANPLRVHFRREKPFECTWECGRRFVSVSARNEHERIVHAGIKRYRCSINNCHRLFTRRRYLIMHQAKEHKDVTQQADNAIQSVLDMVKQDREETRRNTMWSSEIPDNGSTEKIWIEERVLTGEQVEEQYLNIDDQNGSALLECASVTVAKGEENDLLNDESCRQVIIDETDEDVALERNYFVEANEVYYRDGIRLEYGEQHQQLSDDRQFANERESSIVSPDICVRAIDRNAYSVCEESTTVLPKYGRVRIIKPVTKIC</sequence>
<evidence type="ECO:0000256" key="8">
    <source>
        <dbReference type="PROSITE-ProRule" id="PRU00042"/>
    </source>
</evidence>
<dbReference type="PROSITE" id="PS50157">
    <property type="entry name" value="ZINC_FINGER_C2H2_2"/>
    <property type="match status" value="7"/>
</dbReference>
<dbReference type="GO" id="GO:0005634">
    <property type="term" value="C:nucleus"/>
    <property type="evidence" value="ECO:0007669"/>
    <property type="project" value="UniProtKB-SubCell"/>
</dbReference>
<evidence type="ECO:0000313" key="10">
    <source>
        <dbReference type="WBParaSite" id="maker-PairedContig_4301-snap-gene-1.28-mRNA-1"/>
    </source>
</evidence>